<accession>A0A9X0U6P5</accession>
<evidence type="ECO:0000256" key="1">
    <source>
        <dbReference type="SAM" id="MobiDB-lite"/>
    </source>
</evidence>
<evidence type="ECO:0000313" key="2">
    <source>
        <dbReference type="EMBL" id="MBB5331688.1"/>
    </source>
</evidence>
<dbReference type="Proteomes" id="UP000535182">
    <property type="component" value="Unassembled WGS sequence"/>
</dbReference>
<keyword evidence="3" id="KW-1185">Reference proteome</keyword>
<sequence>MTNEILAIDRRISHLQEARALLVDFLKTEQIRKYRGHRNYFGNLDKKAMTRTSTPTIREEVDPGLLAARKARLTSPTRTISSASKLKPGKKKAR</sequence>
<feature type="compositionally biased region" description="Polar residues" evidence="1">
    <location>
        <begin position="74"/>
        <end position="84"/>
    </location>
</feature>
<organism evidence="2 3">
    <name type="scientific">Tunturiibacter gelidiferens</name>
    <dbReference type="NCBI Taxonomy" id="3069689"/>
    <lineage>
        <taxon>Bacteria</taxon>
        <taxon>Pseudomonadati</taxon>
        <taxon>Acidobacteriota</taxon>
        <taxon>Terriglobia</taxon>
        <taxon>Terriglobales</taxon>
        <taxon>Acidobacteriaceae</taxon>
        <taxon>Tunturiibacter</taxon>
    </lineage>
</organism>
<proteinExistence type="predicted"/>
<name>A0A9X0U6P5_9BACT</name>
<protein>
    <submittedName>
        <fullName evidence="2">Uncharacterized protein</fullName>
    </submittedName>
</protein>
<dbReference type="AlphaFoldDB" id="A0A9X0U6P5"/>
<feature type="region of interest" description="Disordered" evidence="1">
    <location>
        <begin position="72"/>
        <end position="94"/>
    </location>
</feature>
<gene>
    <name evidence="2" type="ORF">HDF14_005337</name>
</gene>
<comment type="caution">
    <text evidence="2">The sequence shown here is derived from an EMBL/GenBank/DDBJ whole genome shotgun (WGS) entry which is preliminary data.</text>
</comment>
<evidence type="ECO:0000313" key="3">
    <source>
        <dbReference type="Proteomes" id="UP000535182"/>
    </source>
</evidence>
<reference evidence="2 3" key="1">
    <citation type="submission" date="2020-08" db="EMBL/GenBank/DDBJ databases">
        <title>Genomic Encyclopedia of Type Strains, Phase IV (KMG-V): Genome sequencing to study the core and pangenomes of soil and plant-associated prokaryotes.</title>
        <authorList>
            <person name="Whitman W."/>
        </authorList>
    </citation>
    <scope>NUCLEOTIDE SEQUENCE [LARGE SCALE GENOMIC DNA]</scope>
    <source>
        <strain evidence="2 3">X5P2</strain>
    </source>
</reference>
<dbReference type="EMBL" id="JACHEB010000017">
    <property type="protein sequence ID" value="MBB5331688.1"/>
    <property type="molecule type" value="Genomic_DNA"/>
</dbReference>